<dbReference type="EMBL" id="FMSP01000004">
    <property type="protein sequence ID" value="SCV69016.1"/>
    <property type="molecule type" value="Genomic_DNA"/>
</dbReference>
<proteinExistence type="predicted"/>
<dbReference type="OrthoDB" id="245563at2759"/>
<sequence length="114" mass="12729">MARSGTKGLGYYAGKSLGPRRGSRVRHGRSEGIYTTWPEAQAQVKGFSGAVHKKLPDLHSAQEYTWPRAVLLLWSAPWGALRCRYRRTRDPMLVISTLSPISKISRGGHALLKR</sequence>
<evidence type="ECO:0000256" key="1">
    <source>
        <dbReference type="SAM" id="MobiDB-lite"/>
    </source>
</evidence>
<dbReference type="InterPro" id="IPR011320">
    <property type="entry name" value="RNase_H1_N"/>
</dbReference>
<evidence type="ECO:0000259" key="2">
    <source>
        <dbReference type="Pfam" id="PF01693"/>
    </source>
</evidence>
<dbReference type="InterPro" id="IPR009027">
    <property type="entry name" value="Ribosomal_bL9/RNase_H1_N"/>
</dbReference>
<gene>
    <name evidence="3" type="ORF">BQ2448_2036</name>
</gene>
<feature type="region of interest" description="Disordered" evidence="1">
    <location>
        <begin position="1"/>
        <end position="29"/>
    </location>
</feature>
<name>A0A238FD41_9BASI</name>
<dbReference type="SUPFAM" id="SSF55658">
    <property type="entry name" value="L9 N-domain-like"/>
    <property type="match status" value="1"/>
</dbReference>
<feature type="domain" description="Ribonuclease H1 N-terminal" evidence="2">
    <location>
        <begin position="25"/>
        <end position="64"/>
    </location>
</feature>
<dbReference type="Proteomes" id="UP000198372">
    <property type="component" value="Unassembled WGS sequence"/>
</dbReference>
<protein>
    <submittedName>
        <fullName evidence="3">BQ2448_2036 protein</fullName>
    </submittedName>
</protein>
<reference evidence="4" key="1">
    <citation type="submission" date="2016-09" db="EMBL/GenBank/DDBJ databases">
        <authorList>
            <person name="Jeantristanb JTB J.-T."/>
            <person name="Ricardo R."/>
        </authorList>
    </citation>
    <scope>NUCLEOTIDE SEQUENCE [LARGE SCALE GENOMIC DNA]</scope>
</reference>
<dbReference type="Gene3D" id="3.40.970.10">
    <property type="entry name" value="Ribonuclease H1, N-terminal domain"/>
    <property type="match status" value="1"/>
</dbReference>
<dbReference type="AlphaFoldDB" id="A0A238FD41"/>
<dbReference type="Pfam" id="PF01693">
    <property type="entry name" value="Cauli_VI"/>
    <property type="match status" value="1"/>
</dbReference>
<dbReference type="InterPro" id="IPR037056">
    <property type="entry name" value="RNase_H1_N_sf"/>
</dbReference>
<dbReference type="STRING" id="269621.A0A238FD41"/>
<evidence type="ECO:0000313" key="4">
    <source>
        <dbReference type="Proteomes" id="UP000198372"/>
    </source>
</evidence>
<accession>A0A238FD41</accession>
<evidence type="ECO:0000313" key="3">
    <source>
        <dbReference type="EMBL" id="SCV69016.1"/>
    </source>
</evidence>
<organism evidence="3 4">
    <name type="scientific">Microbotryum intermedium</name>
    <dbReference type="NCBI Taxonomy" id="269621"/>
    <lineage>
        <taxon>Eukaryota</taxon>
        <taxon>Fungi</taxon>
        <taxon>Dikarya</taxon>
        <taxon>Basidiomycota</taxon>
        <taxon>Pucciniomycotina</taxon>
        <taxon>Microbotryomycetes</taxon>
        <taxon>Microbotryales</taxon>
        <taxon>Microbotryaceae</taxon>
        <taxon>Microbotryum</taxon>
    </lineage>
</organism>
<keyword evidence="4" id="KW-1185">Reference proteome</keyword>